<protein>
    <recommendedName>
        <fullName evidence="6">18S rRNA aminocarboxypropyltransferase</fullName>
        <ecNumber evidence="6">2.5.1.157</ecNumber>
    </recommendedName>
</protein>
<feature type="compositionally biased region" description="Basic residues" evidence="7">
    <location>
        <begin position="1"/>
        <end position="12"/>
    </location>
</feature>
<evidence type="ECO:0000256" key="2">
    <source>
        <dbReference type="ARBA" id="ARBA00022517"/>
    </source>
</evidence>
<keyword evidence="2 6" id="KW-0690">Ribosome biogenesis</keyword>
<keyword evidence="5 6" id="KW-0949">S-adenosyl-L-methionine</keyword>
<dbReference type="GO" id="GO:0106388">
    <property type="term" value="F:rRNA small subunit aminocarboxypropyltransferase activity"/>
    <property type="evidence" value="ECO:0007669"/>
    <property type="project" value="UniProtKB-EC"/>
</dbReference>
<sequence>MGKSMKQRRYRDHRADGEGHSHAHLGDENQAPTSDNEGSSPSTIPVPVAMWDFDHCDPKRCSGRKLARLNMIRTLRVGQKFKGIVLSPKGTQSVSPADLEILQSSGACVVDCSWARIEEVPFEKIRSPHERLLPYLVAANPVNYGKPFKLNCVEALAACFFIVGLEEYGHTLLSKFKWGHSFWDINEALLKRYQRCTSSADVVACQNAYIAQIDEEYHAQREKKRAGADDDLLQANTNHNWARDDDDNDESGSEEESEVEENSEVEVEVDKFGNTISKVEVDKFGNTISKRGMPPSDGDSDEDDEEEEEVDKFGNTIRRGGPDVPDDSEEEEEEDDSEIESEEDSDDPAPHRETRRKPIAKTKHVSQPTTVSIDQPSFVEQFQRAVSMTNQKKQSRDR</sequence>
<comment type="caution">
    <text evidence="10">The sequence shown here is derived from an EMBL/GenBank/DDBJ whole genome shotgun (WGS) entry which is preliminary data.</text>
</comment>
<dbReference type="InterPro" id="IPR007209">
    <property type="entry name" value="RNaseL-inhib-like_metal-bd_dom"/>
</dbReference>
<dbReference type="Pfam" id="PF04068">
    <property type="entry name" value="Fer4_RLI"/>
    <property type="match status" value="1"/>
</dbReference>
<evidence type="ECO:0000256" key="3">
    <source>
        <dbReference type="ARBA" id="ARBA00022552"/>
    </source>
</evidence>
<reference evidence="10 11" key="1">
    <citation type="journal article" date="2019" name="Sci. Rep.">
        <title>Comparative genomics of chytrid fungi reveal insights into the obligate biotrophic and pathogenic lifestyle of Synchytrium endobioticum.</title>
        <authorList>
            <person name="van de Vossenberg B.T.L.H."/>
            <person name="Warris S."/>
            <person name="Nguyen H.D.T."/>
            <person name="van Gent-Pelzer M.P.E."/>
            <person name="Joly D.L."/>
            <person name="van de Geest H.C."/>
            <person name="Bonants P.J.M."/>
            <person name="Smith D.S."/>
            <person name="Levesque C.A."/>
            <person name="van der Lee T.A.J."/>
        </authorList>
    </citation>
    <scope>NUCLEOTIDE SEQUENCE [LARGE SCALE GENOMIC DNA]</scope>
    <source>
        <strain evidence="10 11">CBS 809.83</strain>
    </source>
</reference>
<comment type="subcellular location">
    <subcellularLocation>
        <location evidence="6">Cytoplasm</location>
    </subcellularLocation>
    <subcellularLocation>
        <location evidence="6">Nucleus</location>
    </subcellularLocation>
</comment>
<feature type="region of interest" description="Disordered" evidence="7">
    <location>
        <begin position="235"/>
        <end position="273"/>
    </location>
</feature>
<dbReference type="Pfam" id="PF04034">
    <property type="entry name" value="Ribo_biogen_C"/>
    <property type="match status" value="1"/>
</dbReference>
<evidence type="ECO:0000256" key="5">
    <source>
        <dbReference type="ARBA" id="ARBA00022691"/>
    </source>
</evidence>
<dbReference type="EMBL" id="QEAQ01000001">
    <property type="protein sequence ID" value="TPX63022.1"/>
    <property type="molecule type" value="Genomic_DNA"/>
</dbReference>
<feature type="compositionally biased region" description="Acidic residues" evidence="7">
    <location>
        <begin position="244"/>
        <end position="267"/>
    </location>
</feature>
<dbReference type="AlphaFoldDB" id="A0A507EGX0"/>
<dbReference type="GO" id="GO:0000455">
    <property type="term" value="P:enzyme-directed rRNA pseudouridine synthesis"/>
    <property type="evidence" value="ECO:0007669"/>
    <property type="project" value="UniProtKB-UniRule"/>
</dbReference>
<feature type="compositionally biased region" description="Polar residues" evidence="7">
    <location>
        <begin position="365"/>
        <end position="377"/>
    </location>
</feature>
<feature type="compositionally biased region" description="Polar residues" evidence="7">
    <location>
        <begin position="30"/>
        <end position="43"/>
    </location>
</feature>
<dbReference type="Proteomes" id="UP000318582">
    <property type="component" value="Unassembled WGS sequence"/>
</dbReference>
<evidence type="ECO:0000259" key="9">
    <source>
        <dbReference type="Pfam" id="PF04068"/>
    </source>
</evidence>
<dbReference type="STRING" id="109895.A0A507EGX0"/>
<organism evidence="10 11">
    <name type="scientific">Powellomyces hirtus</name>
    <dbReference type="NCBI Taxonomy" id="109895"/>
    <lineage>
        <taxon>Eukaryota</taxon>
        <taxon>Fungi</taxon>
        <taxon>Fungi incertae sedis</taxon>
        <taxon>Chytridiomycota</taxon>
        <taxon>Chytridiomycota incertae sedis</taxon>
        <taxon>Chytridiomycetes</taxon>
        <taxon>Spizellomycetales</taxon>
        <taxon>Powellomycetaceae</taxon>
        <taxon>Powellomyces</taxon>
    </lineage>
</organism>
<dbReference type="NCBIfam" id="NF002621">
    <property type="entry name" value="PRK02287.1"/>
    <property type="match status" value="1"/>
</dbReference>
<keyword evidence="1 6" id="KW-0963">Cytoplasm</keyword>
<dbReference type="PANTHER" id="PTHR20426">
    <property type="entry name" value="RIBOSOME BIOGENESIS PROTEIN TSR3 HOMOLOG"/>
    <property type="match status" value="1"/>
</dbReference>
<dbReference type="InterPro" id="IPR022968">
    <property type="entry name" value="Tsr3-like"/>
</dbReference>
<evidence type="ECO:0000256" key="6">
    <source>
        <dbReference type="HAMAP-Rule" id="MF_03146"/>
    </source>
</evidence>
<feature type="compositionally biased region" description="Acidic residues" evidence="7">
    <location>
        <begin position="324"/>
        <end position="347"/>
    </location>
</feature>
<comment type="catalytic activity">
    <reaction evidence="6">
        <text>N(1)-methylpseudouridine(1191) in yeast 18S rRNA + S-adenosyl-L-methionine = N(1)-methyl-N(3)-[(3S)-3-amino-3-carboxypropyl]pseudouridine(1191) in yeast 18S rRNA + S-methyl-5'-thioadenosine + H(+)</text>
        <dbReference type="Rhea" id="RHEA:63300"/>
        <dbReference type="Rhea" id="RHEA-COMP:13852"/>
        <dbReference type="Rhea" id="RHEA-COMP:16309"/>
        <dbReference type="ChEBI" id="CHEBI:15378"/>
        <dbReference type="ChEBI" id="CHEBI:17509"/>
        <dbReference type="ChEBI" id="CHEBI:59789"/>
        <dbReference type="ChEBI" id="CHEBI:74890"/>
        <dbReference type="ChEBI" id="CHEBI:146234"/>
    </reaction>
</comment>
<dbReference type="EC" id="2.5.1.157" evidence="6"/>
<feature type="compositionally biased region" description="Basic residues" evidence="7">
    <location>
        <begin position="353"/>
        <end position="364"/>
    </location>
</feature>
<keyword evidence="11" id="KW-1185">Reference proteome</keyword>
<evidence type="ECO:0000256" key="1">
    <source>
        <dbReference type="ARBA" id="ARBA00022490"/>
    </source>
</evidence>
<gene>
    <name evidence="6" type="primary">TSR3</name>
    <name evidence="10" type="ORF">PhCBS80983_g00041</name>
</gene>
<keyword evidence="4 6" id="KW-0808">Transferase</keyword>
<evidence type="ECO:0000313" key="10">
    <source>
        <dbReference type="EMBL" id="TPX63022.1"/>
    </source>
</evidence>
<dbReference type="InterPro" id="IPR007177">
    <property type="entry name" value="Tsr3_C"/>
</dbReference>
<dbReference type="GO" id="GO:1904047">
    <property type="term" value="F:S-adenosyl-L-methionine binding"/>
    <property type="evidence" value="ECO:0007669"/>
    <property type="project" value="UniProtKB-UniRule"/>
</dbReference>
<feature type="region of interest" description="Disordered" evidence="7">
    <location>
        <begin position="1"/>
        <end position="44"/>
    </location>
</feature>
<feature type="binding site" evidence="6">
    <location>
        <position position="62"/>
    </location>
    <ligand>
        <name>S-adenosyl-L-methionine</name>
        <dbReference type="ChEBI" id="CHEBI:59789"/>
    </ligand>
</feature>
<feature type="region of interest" description="Disordered" evidence="7">
    <location>
        <begin position="286"/>
        <end position="377"/>
    </location>
</feature>
<name>A0A507EGX0_9FUNG</name>
<comment type="function">
    <text evidence="6">Aminocarboxypropyltransferase that catalyzes the aminocarboxypropyl transfer on pseudouridine at position 1191 (Psi1191) in 18S rRNA. It constitutes the last step in biosynthesis of the hypermodified N1-methyl-N3-(3-amino-3-carboxypropyl) pseudouridine (m1acp3-Psi) conserved in eukaryotic 18S rRNA.</text>
</comment>
<feature type="compositionally biased region" description="Acidic residues" evidence="7">
    <location>
        <begin position="298"/>
        <end position="310"/>
    </location>
</feature>
<comment type="catalytic activity">
    <reaction evidence="6">
        <text>an N(1)-methylpseudouridine in rRNA + S-adenosyl-L-methionine = N(1)-methyl-N(3)-[(3S)-3-amino-3-carboxypropyl]pseudouridine in rRNA + S-methyl-5'-thioadenosine + H(+)</text>
        <dbReference type="Rhea" id="RHEA:63296"/>
        <dbReference type="Rhea" id="RHEA-COMP:11634"/>
        <dbReference type="Rhea" id="RHEA-COMP:16310"/>
        <dbReference type="ChEBI" id="CHEBI:15378"/>
        <dbReference type="ChEBI" id="CHEBI:17509"/>
        <dbReference type="ChEBI" id="CHEBI:59789"/>
        <dbReference type="ChEBI" id="CHEBI:74890"/>
        <dbReference type="ChEBI" id="CHEBI:146234"/>
        <dbReference type="EC" id="2.5.1.157"/>
    </reaction>
</comment>
<keyword evidence="3 6" id="KW-0698">rRNA processing</keyword>
<accession>A0A507EGX0</accession>
<evidence type="ECO:0000313" key="11">
    <source>
        <dbReference type="Proteomes" id="UP000318582"/>
    </source>
</evidence>
<evidence type="ECO:0000256" key="7">
    <source>
        <dbReference type="SAM" id="MobiDB-lite"/>
    </source>
</evidence>
<comment type="similarity">
    <text evidence="6">Belongs to the TDD superfamily. TSR3 family.</text>
</comment>
<feature type="domain" description="RNase L inhibitor RLI-like possible metal-binding" evidence="9">
    <location>
        <begin position="46"/>
        <end position="80"/>
    </location>
</feature>
<evidence type="ECO:0000259" key="8">
    <source>
        <dbReference type="Pfam" id="PF04034"/>
    </source>
</evidence>
<keyword evidence="6" id="KW-0539">Nucleus</keyword>
<feature type="domain" description="16S/18S rRNA aminocarboxypropyltransferase Tsr3 C-terminal" evidence="8">
    <location>
        <begin position="84"/>
        <end position="210"/>
    </location>
</feature>
<dbReference type="GO" id="GO:0005737">
    <property type="term" value="C:cytoplasm"/>
    <property type="evidence" value="ECO:0007669"/>
    <property type="project" value="UniProtKB-SubCell"/>
</dbReference>
<dbReference type="HAMAP" id="MF_01116">
    <property type="entry name" value="TSR3"/>
    <property type="match status" value="1"/>
</dbReference>
<feature type="compositionally biased region" description="Basic and acidic residues" evidence="7">
    <location>
        <begin position="13"/>
        <end position="27"/>
    </location>
</feature>
<comment type="caution">
    <text evidence="6">Lacks conserved residue(s) required for the propagation of feature annotation.</text>
</comment>
<feature type="binding site" evidence="6">
    <location>
        <position position="133"/>
    </location>
    <ligand>
        <name>S-adenosyl-L-methionine</name>
        <dbReference type="ChEBI" id="CHEBI:59789"/>
    </ligand>
</feature>
<dbReference type="GO" id="GO:0005634">
    <property type="term" value="C:nucleus"/>
    <property type="evidence" value="ECO:0007669"/>
    <property type="project" value="UniProtKB-SubCell"/>
</dbReference>
<dbReference type="GO" id="GO:0030490">
    <property type="term" value="P:maturation of SSU-rRNA"/>
    <property type="evidence" value="ECO:0007669"/>
    <property type="project" value="TreeGrafter"/>
</dbReference>
<proteinExistence type="inferred from homology"/>
<feature type="binding site" evidence="6">
    <location>
        <position position="110"/>
    </location>
    <ligand>
        <name>S-adenosyl-L-methionine</name>
        <dbReference type="ChEBI" id="CHEBI:59789"/>
    </ligand>
</feature>
<evidence type="ECO:0000256" key="4">
    <source>
        <dbReference type="ARBA" id="ARBA00022679"/>
    </source>
</evidence>
<dbReference type="PANTHER" id="PTHR20426:SF0">
    <property type="entry name" value="18S RRNA AMINOCARBOXYPROPYLTRANSFERASE"/>
    <property type="match status" value="1"/>
</dbReference>